<feature type="domain" description="DUF5717" evidence="1">
    <location>
        <begin position="872"/>
        <end position="1177"/>
    </location>
</feature>
<protein>
    <submittedName>
        <fullName evidence="3">DUF5717 family protein</fullName>
    </submittedName>
</protein>
<dbReference type="Pfam" id="PF18983">
    <property type="entry name" value="DUF5717"/>
    <property type="match status" value="1"/>
</dbReference>
<evidence type="ECO:0000259" key="1">
    <source>
        <dbReference type="Pfam" id="PF18983"/>
    </source>
</evidence>
<dbReference type="InterPro" id="IPR043775">
    <property type="entry name" value="DUF5717_N"/>
</dbReference>
<dbReference type="RefSeq" id="WP_117910372.1">
    <property type="nucleotide sequence ID" value="NZ_JAODBU010000007.1"/>
</dbReference>
<dbReference type="EMBL" id="JAODBU010000007">
    <property type="protein sequence ID" value="MCT7399028.1"/>
    <property type="molecule type" value="Genomic_DNA"/>
</dbReference>
<name>A0ABT2M0G4_9FIRM</name>
<comment type="caution">
    <text evidence="3">The sequence shown here is derived from an EMBL/GenBank/DDBJ whole genome shotgun (WGS) entry which is preliminary data.</text>
</comment>
<feature type="domain" description="DUF5717" evidence="2">
    <location>
        <begin position="1"/>
        <end position="869"/>
    </location>
</feature>
<evidence type="ECO:0000313" key="4">
    <source>
        <dbReference type="Proteomes" id="UP001431199"/>
    </source>
</evidence>
<organism evidence="3 4">
    <name type="scientific">Eubacterium album</name>
    <dbReference type="NCBI Taxonomy" id="2978477"/>
    <lineage>
        <taxon>Bacteria</taxon>
        <taxon>Bacillati</taxon>
        <taxon>Bacillota</taxon>
        <taxon>Clostridia</taxon>
        <taxon>Eubacteriales</taxon>
        <taxon>Eubacteriaceae</taxon>
        <taxon>Eubacterium</taxon>
    </lineage>
</organism>
<gene>
    <name evidence="3" type="ORF">N5B56_08030</name>
</gene>
<sequence length="1180" mass="139543">MKALIEKLAIGNVDYEVPKAQISHNSFDMVLAKGEIAYGSFNIRSESNMNIKGVVYSSDYHLKLKNDQFLGKDNTIRFEANTEHLYPGDDVSGKIDIVSNAGEFSVNFNIHVKEENIESSMGPINNLEDFTKLVQYSHEEAIKLFMSREFKHNIIGQDVYTRALYNELMKNYNKEIAMEEFLVKKGLKEPVTISIVDNEKTYEDIKESYADSLKITKSGWGYVDIKVEINGEILHNCKNEINLDNFIGNTCEYEYLINPFKLHRGSNYAEIVLKTVNQTLTYKIHVNNPTEDISKYIENKKDIIDVMRLYMNFRTGKINSLDWKKSTEDIAEKRLHYNNEDIMALLIKTQLTILDGEEEQITSYLMQLSKLVSVSKTNNKLKSVEAYCYYLYLKTIYKQNATYTEEVRKEIKNYYENGYDSWKLLWMLMYMDDRYDQNPSLKYTLVKDQFNKGCTSPVMLYEAAKIISKQPELLRVINKFELLLLRFINKYDMYNDNLNKQIVTLFEKEKQFDKIKFEILADLYEKTEDVKVLEGICQMLVSGDKKKQFYFKWYDAGVKHDVKVTKLYEYYMYTIDTTKMFKLYPQIYKYFAFTTETLAYNKAYLYQNIIKYFDQASEMYKKYKAGLEKYVEEEIINKHIDNNLIELYKKMLTPHFVNNRMTKSLPSILNAWRITVDNPNITEVIIYHKELDEPQQVHLNGGEAFVEIYTDNPVIIFVDKDRNKYVNIEYTCRKILRNVKISEVDNGSIYLKLAKIEKNIKKSANVDILQMLKDMLNVENIRGTYRKYLLNEIVSYYYKNSYLDEYDDYVMEMNMNELDKDSRNKIMSILIANKKYKSVYPYILEYGPERLSDESVEEFCTGIIKETEFEEDAFILEMCVKLFRMNKVTRVILAYLGRFFLGTNEEMFMLYEEINKKNIIENTLTERLLVQCIFEGDVSERIHGIFNKYVQNPSYATIRKAFYTYVSYNYFVKNIPCPDSTWDIMQQDIKDGTEVTVISKIGYLSHVIESEHVTQEQIETSKKLMSQLAKKNIVFEFYKKFNKWFAVPYNIVDKTIIDYRTNPKNKVYITYKIKSITGETKEKTEEMRSVYSGIFTKDVIMFFGEEIEYYFEEISETDSIETKKYTMKINQKDIFNDEGRFGMLNGMMICKELHRDKDARELMETYELHTDASEQLFKLL</sequence>
<dbReference type="Pfam" id="PF18984">
    <property type="entry name" value="DUF5717_N"/>
    <property type="match status" value="1"/>
</dbReference>
<evidence type="ECO:0000313" key="3">
    <source>
        <dbReference type="EMBL" id="MCT7399028.1"/>
    </source>
</evidence>
<proteinExistence type="predicted"/>
<dbReference type="Proteomes" id="UP001431199">
    <property type="component" value="Unassembled WGS sequence"/>
</dbReference>
<evidence type="ECO:0000259" key="2">
    <source>
        <dbReference type="Pfam" id="PF18984"/>
    </source>
</evidence>
<accession>A0ABT2M0G4</accession>
<reference evidence="3" key="1">
    <citation type="submission" date="2022-09" db="EMBL/GenBank/DDBJ databases">
        <title>Eubacterium sp. LFL-14 isolated from human feces.</title>
        <authorList>
            <person name="Liu F."/>
        </authorList>
    </citation>
    <scope>NUCLEOTIDE SEQUENCE</scope>
    <source>
        <strain evidence="3">LFL-14</strain>
    </source>
</reference>
<dbReference type="InterPro" id="IPR043774">
    <property type="entry name" value="DUF5717_C"/>
</dbReference>
<keyword evidence="4" id="KW-1185">Reference proteome</keyword>